<proteinExistence type="predicted"/>
<protein>
    <submittedName>
        <fullName evidence="1">Uncharacterized protein</fullName>
    </submittedName>
</protein>
<sequence length="102" mass="10979">MSFCKNPAIQGLHDNITPVGALGTVLRLMSMLSKIAGATGNYRALLTGVAETYRLSVPTVLKDQDPTDVISWLLKTEDEHDRSAPRGDGAFQEDACLMTIAS</sequence>
<accession>A0A8H4SPU7</accession>
<keyword evidence="2" id="KW-1185">Reference proteome</keyword>
<dbReference type="EMBL" id="JABEXW010001502">
    <property type="protein sequence ID" value="KAF4943554.1"/>
    <property type="molecule type" value="Genomic_DNA"/>
</dbReference>
<evidence type="ECO:0000313" key="1">
    <source>
        <dbReference type="EMBL" id="KAF4943554.1"/>
    </source>
</evidence>
<evidence type="ECO:0000313" key="2">
    <source>
        <dbReference type="Proteomes" id="UP000622797"/>
    </source>
</evidence>
<dbReference type="Proteomes" id="UP000622797">
    <property type="component" value="Unassembled WGS sequence"/>
</dbReference>
<comment type="caution">
    <text evidence="1">The sequence shown here is derived from an EMBL/GenBank/DDBJ whole genome shotgun (WGS) entry which is preliminary data.</text>
</comment>
<dbReference type="OrthoDB" id="6692864at2759"/>
<dbReference type="AlphaFoldDB" id="A0A8H4SPU7"/>
<gene>
    <name evidence="1" type="ORF">FSARC_14894</name>
</gene>
<feature type="non-terminal residue" evidence="1">
    <location>
        <position position="1"/>
    </location>
</feature>
<reference evidence="1" key="2">
    <citation type="submission" date="2020-05" db="EMBL/GenBank/DDBJ databases">
        <authorList>
            <person name="Kim H.-S."/>
            <person name="Proctor R.H."/>
            <person name="Brown D.W."/>
        </authorList>
    </citation>
    <scope>NUCLEOTIDE SEQUENCE</scope>
    <source>
        <strain evidence="1">NRRL 20472</strain>
    </source>
</reference>
<organism evidence="1 2">
    <name type="scientific">Fusarium sarcochroum</name>
    <dbReference type="NCBI Taxonomy" id="1208366"/>
    <lineage>
        <taxon>Eukaryota</taxon>
        <taxon>Fungi</taxon>
        <taxon>Dikarya</taxon>
        <taxon>Ascomycota</taxon>
        <taxon>Pezizomycotina</taxon>
        <taxon>Sordariomycetes</taxon>
        <taxon>Hypocreomycetidae</taxon>
        <taxon>Hypocreales</taxon>
        <taxon>Nectriaceae</taxon>
        <taxon>Fusarium</taxon>
        <taxon>Fusarium lateritium species complex</taxon>
    </lineage>
</organism>
<name>A0A8H4SPU7_9HYPO</name>
<reference evidence="1" key="1">
    <citation type="journal article" date="2020" name="BMC Genomics">
        <title>Correction to: Identification and distribution of gene clusters required for synthesis of sphingolipid metabolism inhibitors in diverse species of the filamentous fungus Fusarium.</title>
        <authorList>
            <person name="Kim H.S."/>
            <person name="Lohmar J.M."/>
            <person name="Busman M."/>
            <person name="Brown D.W."/>
            <person name="Naumann T.A."/>
            <person name="Divon H.H."/>
            <person name="Lysoe E."/>
            <person name="Uhlig S."/>
            <person name="Proctor R.H."/>
        </authorList>
    </citation>
    <scope>NUCLEOTIDE SEQUENCE</scope>
    <source>
        <strain evidence="1">NRRL 20472</strain>
    </source>
</reference>